<dbReference type="InterPro" id="IPR011330">
    <property type="entry name" value="Glyco_hydro/deAcase_b/a-brl"/>
</dbReference>
<dbReference type="NCBIfam" id="NF003816">
    <property type="entry name" value="PRK05406.1-5"/>
    <property type="match status" value="1"/>
</dbReference>
<proteinExistence type="predicted"/>
<name>A0A840RFC4_9NEIS</name>
<dbReference type="PANTHER" id="PTHR30292">
    <property type="entry name" value="UNCHARACTERIZED PROTEIN YBGL-RELATED"/>
    <property type="match status" value="1"/>
</dbReference>
<sequence length="241" mass="25804">MARLKLDLNADLGEGYPFDAVLMGLISSANIACGGHVGDEASMRATVRLAREHAVRIGAHPSYPDREHFGRRTLQMPAAELQASLVAQICALDAICQQEGVSLAYVKPHGMLYNDAARNLELADLVIDAAQRVRPDLAIMALAGSGMVARCRERGVTVMEEAFVDRAYRDDGSLVPRSEPGAVLADDAAAVAQALRFASKDEVVTRSGKVLQLPVDSLCLHGDTPHAVAFARGLYSQLEVL</sequence>
<dbReference type="Gene3D" id="3.20.20.370">
    <property type="entry name" value="Glycoside hydrolase/deacetylase"/>
    <property type="match status" value="1"/>
</dbReference>
<dbReference type="Pfam" id="PF03746">
    <property type="entry name" value="LamB_YcsF"/>
    <property type="match status" value="1"/>
</dbReference>
<comment type="caution">
    <text evidence="1">The sequence shown here is derived from an EMBL/GenBank/DDBJ whole genome shotgun (WGS) entry which is preliminary data.</text>
</comment>
<dbReference type="EMBL" id="JACHHN010000003">
    <property type="protein sequence ID" value="MBB5191002.1"/>
    <property type="molecule type" value="Genomic_DNA"/>
</dbReference>
<keyword evidence="2" id="KW-1185">Reference proteome</keyword>
<gene>
    <name evidence="1" type="ORF">HNQ50_001725</name>
</gene>
<dbReference type="CDD" id="cd10801">
    <property type="entry name" value="LamB_YcsF_like_1"/>
    <property type="match status" value="1"/>
</dbReference>
<protein>
    <submittedName>
        <fullName evidence="1">UPF0271 protein</fullName>
    </submittedName>
</protein>
<dbReference type="Proteomes" id="UP000543030">
    <property type="component" value="Unassembled WGS sequence"/>
</dbReference>
<dbReference type="PANTHER" id="PTHR30292:SF0">
    <property type="entry name" value="5-OXOPROLINASE SUBUNIT A"/>
    <property type="match status" value="1"/>
</dbReference>
<reference evidence="1 2" key="1">
    <citation type="submission" date="2020-08" db="EMBL/GenBank/DDBJ databases">
        <title>Genomic Encyclopedia of Type Strains, Phase IV (KMG-IV): sequencing the most valuable type-strain genomes for metagenomic binning, comparative biology and taxonomic classification.</title>
        <authorList>
            <person name="Goeker M."/>
        </authorList>
    </citation>
    <scope>NUCLEOTIDE SEQUENCE [LARGE SCALE GENOMIC DNA]</scope>
    <source>
        <strain evidence="1 2">DSM 18233</strain>
    </source>
</reference>
<dbReference type="SUPFAM" id="SSF88713">
    <property type="entry name" value="Glycoside hydrolase/deacetylase"/>
    <property type="match status" value="1"/>
</dbReference>
<dbReference type="InterPro" id="IPR005501">
    <property type="entry name" value="LamB/YcsF/PxpA-like"/>
</dbReference>
<dbReference type="GO" id="GO:0005975">
    <property type="term" value="P:carbohydrate metabolic process"/>
    <property type="evidence" value="ECO:0007669"/>
    <property type="project" value="InterPro"/>
</dbReference>
<evidence type="ECO:0000313" key="2">
    <source>
        <dbReference type="Proteomes" id="UP000543030"/>
    </source>
</evidence>
<dbReference type="RefSeq" id="WP_221303084.1">
    <property type="nucleotide sequence ID" value="NZ_JACHHN010000003.1"/>
</dbReference>
<dbReference type="AlphaFoldDB" id="A0A840RFC4"/>
<dbReference type="NCBIfam" id="NF003814">
    <property type="entry name" value="PRK05406.1-3"/>
    <property type="match status" value="1"/>
</dbReference>
<organism evidence="1 2">
    <name type="scientific">Silvimonas terrae</name>
    <dbReference type="NCBI Taxonomy" id="300266"/>
    <lineage>
        <taxon>Bacteria</taxon>
        <taxon>Pseudomonadati</taxon>
        <taxon>Pseudomonadota</taxon>
        <taxon>Betaproteobacteria</taxon>
        <taxon>Neisseriales</taxon>
        <taxon>Chitinibacteraceae</taxon>
        <taxon>Silvimonas</taxon>
    </lineage>
</organism>
<evidence type="ECO:0000313" key="1">
    <source>
        <dbReference type="EMBL" id="MBB5191002.1"/>
    </source>
</evidence>
<accession>A0A840RFC4</accession>